<sequence>RLLKFVVFLMLTLTRVNGQDHIQDAGGMSAQTIRDILLGEINKLRGSVDPGPSANMNYLKWSDELEVCAMKHAVTCPDGHSDLSCANAYENLHWFSWPPSKETLESKIYSWWVELYSPGYDWFSAKAVKGDWRGVGHYTNEDEATVLEVGCGFVDCTAQGKQSTLVCQYHRIPRAKEIGNYVEKVYRLSNGTTRLYEVGEPCTNCRDGNGWCYKKLCVEECPAGTKGTDCKCALADNCHEGTLNTETCQCECDTGHVGLKCDRQCMNFRDCNYNADCSDPYIARTQCPGKCGKCSCVDHGQCAHGSYDATPEVCSCVCEDGWTGEKCDGCQEVTCQNGGVWNPDRCACDCVDNWGDKGCTADCDIGDPTVWPCDVEDEASDTYSCRNSWFRSQCSPNCYLGCMKLYLKSCPSLSEPLRCENGGTFSPTTCKCECSAGFAGDMCEKVDCSIGDPTTWPCSYHDEADATYCCSNKWFSDQCLSVCYDQCKEPPELPVPGCPDLEAALECANGGTFDQEQCKCICPEKYAGELCERPDCSIGDPIEWPCSYYDEDDATYRCSNSWFRDRCYPTCKPECMEWYLAKCSDLTWPLLCVNGGLFNKTTCVCDCKPGYDGNLCQEVDCTYGKAPDQWPCSYYDKEDSTYSCPNSWFRDQCFRNCKTECMKKRSTSREEESEEKDSREKSKKKSDDTSEKSKKKSTDSGEKSKLKSKDKGESKKKDPECDFPARKRKDCGWAGITAAQCVEAGCCFDSSVVNAKWCFAKKG</sequence>
<feature type="non-terminal residue" evidence="6">
    <location>
        <position position="763"/>
    </location>
</feature>
<dbReference type="SMART" id="SM00181">
    <property type="entry name" value="EGF"/>
    <property type="match status" value="6"/>
</dbReference>
<dbReference type="Gene3D" id="3.40.33.10">
    <property type="entry name" value="CAP"/>
    <property type="match status" value="1"/>
</dbReference>
<evidence type="ECO:0000259" key="5">
    <source>
        <dbReference type="PROSITE" id="PS51448"/>
    </source>
</evidence>
<dbReference type="CDD" id="cd00111">
    <property type="entry name" value="Trefoil"/>
    <property type="match status" value="1"/>
</dbReference>
<dbReference type="SUPFAM" id="SSF55797">
    <property type="entry name" value="PR-1-like"/>
    <property type="match status" value="1"/>
</dbReference>
<gene>
    <name evidence="6" type="ORF">OFUS_LOCUS3411</name>
</gene>
<feature type="disulfide bond" evidence="2">
    <location>
        <begin position="731"/>
        <end position="746"/>
    </location>
</feature>
<dbReference type="InterPro" id="IPR017994">
    <property type="entry name" value="P_trefoil_chordata"/>
</dbReference>
<feature type="signal peptide" evidence="4">
    <location>
        <begin position="1"/>
        <end position="18"/>
    </location>
</feature>
<protein>
    <recommendedName>
        <fullName evidence="5">P-type domain-containing protein</fullName>
    </recommendedName>
</protein>
<dbReference type="InterPro" id="IPR044913">
    <property type="entry name" value="P_trefoil_dom_sf"/>
</dbReference>
<feature type="compositionally biased region" description="Basic and acidic residues" evidence="3">
    <location>
        <begin position="672"/>
        <end position="725"/>
    </location>
</feature>
<accession>A0A8S4N6Y7</accession>
<evidence type="ECO:0000313" key="7">
    <source>
        <dbReference type="Proteomes" id="UP000749559"/>
    </source>
</evidence>
<dbReference type="OrthoDB" id="6040356at2759"/>
<evidence type="ECO:0000256" key="2">
    <source>
        <dbReference type="PROSITE-ProRule" id="PRU00779"/>
    </source>
</evidence>
<dbReference type="InterPro" id="IPR000742">
    <property type="entry name" value="EGF"/>
</dbReference>
<proteinExistence type="predicted"/>
<dbReference type="InterPro" id="IPR000519">
    <property type="entry name" value="P_trefoil_dom"/>
</dbReference>
<evidence type="ECO:0000256" key="4">
    <source>
        <dbReference type="SAM" id="SignalP"/>
    </source>
</evidence>
<dbReference type="SUPFAM" id="SSF57492">
    <property type="entry name" value="Trefoil"/>
    <property type="match status" value="1"/>
</dbReference>
<keyword evidence="7" id="KW-1185">Reference proteome</keyword>
<dbReference type="InterPro" id="IPR035940">
    <property type="entry name" value="CAP_sf"/>
</dbReference>
<organism evidence="6 7">
    <name type="scientific">Owenia fusiformis</name>
    <name type="common">Polychaete worm</name>
    <dbReference type="NCBI Taxonomy" id="6347"/>
    <lineage>
        <taxon>Eukaryota</taxon>
        <taxon>Metazoa</taxon>
        <taxon>Spiralia</taxon>
        <taxon>Lophotrochozoa</taxon>
        <taxon>Annelida</taxon>
        <taxon>Polychaeta</taxon>
        <taxon>Sedentaria</taxon>
        <taxon>Canalipalpata</taxon>
        <taxon>Sabellida</taxon>
        <taxon>Oweniida</taxon>
        <taxon>Oweniidae</taxon>
        <taxon>Owenia</taxon>
    </lineage>
</organism>
<feature type="region of interest" description="Disordered" evidence="3">
    <location>
        <begin position="672"/>
        <end position="727"/>
    </location>
</feature>
<dbReference type="SMART" id="SM00018">
    <property type="entry name" value="PD"/>
    <property type="match status" value="1"/>
</dbReference>
<evidence type="ECO:0000313" key="6">
    <source>
        <dbReference type="EMBL" id="CAH1776216.1"/>
    </source>
</evidence>
<evidence type="ECO:0000256" key="3">
    <source>
        <dbReference type="SAM" id="MobiDB-lite"/>
    </source>
</evidence>
<name>A0A8S4N6Y7_OWEFU</name>
<dbReference type="PROSITE" id="PS51448">
    <property type="entry name" value="P_TREFOIL_2"/>
    <property type="match status" value="1"/>
</dbReference>
<keyword evidence="4" id="KW-0732">Signal</keyword>
<feature type="disulfide bond" evidence="2">
    <location>
        <begin position="721"/>
        <end position="747"/>
    </location>
</feature>
<dbReference type="Pfam" id="PF00188">
    <property type="entry name" value="CAP"/>
    <property type="match status" value="1"/>
</dbReference>
<reference evidence="6" key="1">
    <citation type="submission" date="2022-03" db="EMBL/GenBank/DDBJ databases">
        <authorList>
            <person name="Martin C."/>
        </authorList>
    </citation>
    <scope>NUCLEOTIDE SEQUENCE</scope>
</reference>
<dbReference type="PROSITE" id="PS01186">
    <property type="entry name" value="EGF_2"/>
    <property type="match status" value="1"/>
</dbReference>
<comment type="caution">
    <text evidence="6">The sequence shown here is derived from an EMBL/GenBank/DDBJ whole genome shotgun (WGS) entry which is preliminary data.</text>
</comment>
<dbReference type="AlphaFoldDB" id="A0A8S4N6Y7"/>
<dbReference type="InterPro" id="IPR014044">
    <property type="entry name" value="CAP_dom"/>
</dbReference>
<feature type="disulfide bond" evidence="2">
    <location>
        <begin position="741"/>
        <end position="758"/>
    </location>
</feature>
<feature type="chain" id="PRO_5035775816" description="P-type domain-containing protein" evidence="4">
    <location>
        <begin position="19"/>
        <end position="763"/>
    </location>
</feature>
<dbReference type="SMART" id="SM00198">
    <property type="entry name" value="SCP"/>
    <property type="match status" value="1"/>
</dbReference>
<keyword evidence="1 2" id="KW-1015">Disulfide bond</keyword>
<feature type="domain" description="P-type" evidence="5">
    <location>
        <begin position="719"/>
        <end position="762"/>
    </location>
</feature>
<dbReference type="CDD" id="cd05380">
    <property type="entry name" value="CAP_euk"/>
    <property type="match status" value="1"/>
</dbReference>
<dbReference type="PRINTS" id="PR00680">
    <property type="entry name" value="PTREFOIL"/>
</dbReference>
<dbReference type="EMBL" id="CAIIXF020000001">
    <property type="protein sequence ID" value="CAH1776216.1"/>
    <property type="molecule type" value="Genomic_DNA"/>
</dbReference>
<dbReference type="Proteomes" id="UP000749559">
    <property type="component" value="Unassembled WGS sequence"/>
</dbReference>
<evidence type="ECO:0000256" key="1">
    <source>
        <dbReference type="ARBA" id="ARBA00023157"/>
    </source>
</evidence>